<protein>
    <recommendedName>
        <fullName evidence="2">DUF2442 domain-containing protein</fullName>
    </recommendedName>
</protein>
<sequence>MSTSAHKTTEPFADSIWFDADMLHVRLLDGREVSVPLEWFPRLRDADEGQRKNWRLIGRGIGIQKGPQGGTLVGGYTFQELRAIAARQV</sequence>
<reference evidence="1" key="1">
    <citation type="journal article" date="2015" name="Nature">
        <title>Complex archaea that bridge the gap between prokaryotes and eukaryotes.</title>
        <authorList>
            <person name="Spang A."/>
            <person name="Saw J.H."/>
            <person name="Jorgensen S.L."/>
            <person name="Zaremba-Niedzwiedzka K."/>
            <person name="Martijn J."/>
            <person name="Lind A.E."/>
            <person name="van Eijk R."/>
            <person name="Schleper C."/>
            <person name="Guy L."/>
            <person name="Ettema T.J."/>
        </authorList>
    </citation>
    <scope>NUCLEOTIDE SEQUENCE</scope>
</reference>
<dbReference type="EMBL" id="LAZR01022924">
    <property type="protein sequence ID" value="KKL80209.1"/>
    <property type="molecule type" value="Genomic_DNA"/>
</dbReference>
<accession>A0A0F9F1I6</accession>
<comment type="caution">
    <text evidence="1">The sequence shown here is derived from an EMBL/GenBank/DDBJ whole genome shotgun (WGS) entry which is preliminary data.</text>
</comment>
<dbReference type="AlphaFoldDB" id="A0A0F9F1I6"/>
<proteinExistence type="predicted"/>
<dbReference type="Pfam" id="PF10387">
    <property type="entry name" value="DUF2442"/>
    <property type="match status" value="1"/>
</dbReference>
<dbReference type="InterPro" id="IPR018841">
    <property type="entry name" value="DUF2442"/>
</dbReference>
<dbReference type="Gene3D" id="3.30.2020.40">
    <property type="entry name" value="Uncharacterised protein PF10387, DUF2442"/>
    <property type="match status" value="1"/>
</dbReference>
<name>A0A0F9F1I6_9ZZZZ</name>
<gene>
    <name evidence="1" type="ORF">LCGC14_2007050</name>
</gene>
<evidence type="ECO:0008006" key="2">
    <source>
        <dbReference type="Google" id="ProtNLM"/>
    </source>
</evidence>
<evidence type="ECO:0000313" key="1">
    <source>
        <dbReference type="EMBL" id="KKL80209.1"/>
    </source>
</evidence>
<organism evidence="1">
    <name type="scientific">marine sediment metagenome</name>
    <dbReference type="NCBI Taxonomy" id="412755"/>
    <lineage>
        <taxon>unclassified sequences</taxon>
        <taxon>metagenomes</taxon>
        <taxon>ecological metagenomes</taxon>
    </lineage>
</organism>